<feature type="domain" description="Protein kinase" evidence="2">
    <location>
        <begin position="1"/>
        <end position="228"/>
    </location>
</feature>
<dbReference type="InterPro" id="IPR008271">
    <property type="entry name" value="Ser/Thr_kinase_AS"/>
</dbReference>
<dbReference type="PIRSF" id="PIRSF000654">
    <property type="entry name" value="Integrin-linked_kinase"/>
    <property type="match status" value="1"/>
</dbReference>
<dbReference type="Gene3D" id="1.10.510.10">
    <property type="entry name" value="Transferase(Phosphotransferase) domain 1"/>
    <property type="match status" value="1"/>
</dbReference>
<evidence type="ECO:0000313" key="4">
    <source>
        <dbReference type="Proteomes" id="UP000027265"/>
    </source>
</evidence>
<dbReference type="InterPro" id="IPR001245">
    <property type="entry name" value="Ser-Thr/Tyr_kinase_cat_dom"/>
</dbReference>
<proteinExistence type="predicted"/>
<dbReference type="Proteomes" id="UP000027265">
    <property type="component" value="Unassembled WGS sequence"/>
</dbReference>
<dbReference type="EMBL" id="KL197780">
    <property type="protein sequence ID" value="KDQ49563.1"/>
    <property type="molecule type" value="Genomic_DNA"/>
</dbReference>
<feature type="non-terminal residue" evidence="3">
    <location>
        <position position="1"/>
    </location>
</feature>
<dbReference type="Pfam" id="PF07714">
    <property type="entry name" value="PK_Tyr_Ser-Thr"/>
    <property type="match status" value="1"/>
</dbReference>
<dbReference type="HOGENOM" id="CLU_000288_7_18_1"/>
<dbReference type="InterPro" id="IPR011009">
    <property type="entry name" value="Kinase-like_dom_sf"/>
</dbReference>
<dbReference type="AlphaFoldDB" id="A0A067P3S8"/>
<gene>
    <name evidence="3" type="ORF">JAAARDRAFT_143258</name>
</gene>
<name>A0A067P3S8_9AGAM</name>
<accession>A0A067P3S8</accession>
<keyword evidence="4" id="KW-1185">Reference proteome</keyword>
<dbReference type="PANTHER" id="PTHR44329">
    <property type="entry name" value="SERINE/THREONINE-PROTEIN KINASE TNNI3K-RELATED"/>
    <property type="match status" value="1"/>
</dbReference>
<evidence type="ECO:0000259" key="2">
    <source>
        <dbReference type="PROSITE" id="PS50011"/>
    </source>
</evidence>
<dbReference type="PROSITE" id="PS00108">
    <property type="entry name" value="PROTEIN_KINASE_ST"/>
    <property type="match status" value="1"/>
</dbReference>
<reference evidence="4" key="1">
    <citation type="journal article" date="2014" name="Proc. Natl. Acad. Sci. U.S.A.">
        <title>Extensive sampling of basidiomycete genomes demonstrates inadequacy of the white-rot/brown-rot paradigm for wood decay fungi.</title>
        <authorList>
            <person name="Riley R."/>
            <person name="Salamov A.A."/>
            <person name="Brown D.W."/>
            <person name="Nagy L.G."/>
            <person name="Floudas D."/>
            <person name="Held B.W."/>
            <person name="Levasseur A."/>
            <person name="Lombard V."/>
            <person name="Morin E."/>
            <person name="Otillar R."/>
            <person name="Lindquist E.A."/>
            <person name="Sun H."/>
            <person name="LaButti K.M."/>
            <person name="Schmutz J."/>
            <person name="Jabbour D."/>
            <person name="Luo H."/>
            <person name="Baker S.E."/>
            <person name="Pisabarro A.G."/>
            <person name="Walton J.D."/>
            <person name="Blanchette R.A."/>
            <person name="Henrissat B."/>
            <person name="Martin F."/>
            <person name="Cullen D."/>
            <person name="Hibbett D.S."/>
            <person name="Grigoriev I.V."/>
        </authorList>
    </citation>
    <scope>NUCLEOTIDE SEQUENCE [LARGE SCALE GENOMIC DNA]</scope>
    <source>
        <strain evidence="4">MUCL 33604</strain>
    </source>
</reference>
<dbReference type="InterPro" id="IPR000719">
    <property type="entry name" value="Prot_kinase_dom"/>
</dbReference>
<organism evidence="3 4">
    <name type="scientific">Jaapia argillacea MUCL 33604</name>
    <dbReference type="NCBI Taxonomy" id="933084"/>
    <lineage>
        <taxon>Eukaryota</taxon>
        <taxon>Fungi</taxon>
        <taxon>Dikarya</taxon>
        <taxon>Basidiomycota</taxon>
        <taxon>Agaricomycotina</taxon>
        <taxon>Agaricomycetes</taxon>
        <taxon>Agaricomycetidae</taxon>
        <taxon>Jaapiales</taxon>
        <taxon>Jaapiaceae</taxon>
        <taxon>Jaapia</taxon>
    </lineage>
</organism>
<dbReference type="SMART" id="SM00220">
    <property type="entry name" value="S_TKc"/>
    <property type="match status" value="1"/>
</dbReference>
<sequence length="258" mass="28814">FQREAKTWARFKHPYILPFYGFAVLEEIRFFLVSPWANMGNCMKYLEDNPGVSRHKLVMQIAEALDYLHSGQAGMAYVHGDLKGDNVLISDHGNAMLCDFGLTRCAEKIASMTQTPSQIHGFGHVRFSAPEILLTSSRPTTQSDVFAFGCLVIQIFSGRQPYSDLETDIQVIIYVTGKRKPGRPKGQDGVEAQLDDDLWSLLDQCLDHEPASRPTIGEVAKRLKGPSNPPKGEMVTISTLKPMCIANVRRRDRSSLEA</sequence>
<dbReference type="InParanoid" id="A0A067P3S8"/>
<dbReference type="InterPro" id="IPR051681">
    <property type="entry name" value="Ser/Thr_Kinases-Pseudokinases"/>
</dbReference>
<dbReference type="GO" id="GO:0004674">
    <property type="term" value="F:protein serine/threonine kinase activity"/>
    <property type="evidence" value="ECO:0007669"/>
    <property type="project" value="TreeGrafter"/>
</dbReference>
<dbReference type="GO" id="GO:0005524">
    <property type="term" value="F:ATP binding"/>
    <property type="evidence" value="ECO:0007669"/>
    <property type="project" value="InterPro"/>
</dbReference>
<dbReference type="STRING" id="933084.A0A067P3S8"/>
<dbReference type="SUPFAM" id="SSF56112">
    <property type="entry name" value="Protein kinase-like (PK-like)"/>
    <property type="match status" value="1"/>
</dbReference>
<evidence type="ECO:0000313" key="3">
    <source>
        <dbReference type="EMBL" id="KDQ49563.1"/>
    </source>
</evidence>
<evidence type="ECO:0000256" key="1">
    <source>
        <dbReference type="SAM" id="MobiDB-lite"/>
    </source>
</evidence>
<protein>
    <recommendedName>
        <fullName evidence="2">Protein kinase domain-containing protein</fullName>
    </recommendedName>
</protein>
<dbReference type="PROSITE" id="PS50011">
    <property type="entry name" value="PROTEIN_KINASE_DOM"/>
    <property type="match status" value="1"/>
</dbReference>
<feature type="region of interest" description="Disordered" evidence="1">
    <location>
        <begin position="213"/>
        <end position="235"/>
    </location>
</feature>
<dbReference type="OrthoDB" id="4062651at2759"/>